<name>A0A0F8VRD4_9ZZZZ</name>
<organism evidence="1">
    <name type="scientific">marine sediment metagenome</name>
    <dbReference type="NCBI Taxonomy" id="412755"/>
    <lineage>
        <taxon>unclassified sequences</taxon>
        <taxon>metagenomes</taxon>
        <taxon>ecological metagenomes</taxon>
    </lineage>
</organism>
<comment type="caution">
    <text evidence="1">The sequence shown here is derived from an EMBL/GenBank/DDBJ whole genome shotgun (WGS) entry which is preliminary data.</text>
</comment>
<evidence type="ECO:0000313" key="1">
    <source>
        <dbReference type="EMBL" id="KKK46903.1"/>
    </source>
</evidence>
<feature type="non-terminal residue" evidence="1">
    <location>
        <position position="1"/>
    </location>
</feature>
<proteinExistence type="predicted"/>
<protein>
    <submittedName>
        <fullName evidence="1">Uncharacterized protein</fullName>
    </submittedName>
</protein>
<gene>
    <name evidence="1" type="ORF">LCGC14_3160600</name>
</gene>
<dbReference type="EMBL" id="LAZR01069848">
    <property type="protein sequence ID" value="KKK46903.1"/>
    <property type="molecule type" value="Genomic_DNA"/>
</dbReference>
<sequence>IMAAPYYLGNTIPLIFTVSEGADTVTPSSVTIRIVKPDNTFDESVEGLKDLFE</sequence>
<accession>A0A0F8VRD4</accession>
<reference evidence="1" key="1">
    <citation type="journal article" date="2015" name="Nature">
        <title>Complex archaea that bridge the gap between prokaryotes and eukaryotes.</title>
        <authorList>
            <person name="Spang A."/>
            <person name="Saw J.H."/>
            <person name="Jorgensen S.L."/>
            <person name="Zaremba-Niedzwiedzka K."/>
            <person name="Martijn J."/>
            <person name="Lind A.E."/>
            <person name="van Eijk R."/>
            <person name="Schleper C."/>
            <person name="Guy L."/>
            <person name="Ettema T.J."/>
        </authorList>
    </citation>
    <scope>NUCLEOTIDE SEQUENCE</scope>
</reference>
<dbReference type="AlphaFoldDB" id="A0A0F8VRD4"/>